<evidence type="ECO:0000313" key="1">
    <source>
        <dbReference type="EMBL" id="SFL06802.1"/>
    </source>
</evidence>
<organism evidence="1 2">
    <name type="scientific">Lactococcus garvieae</name>
    <dbReference type="NCBI Taxonomy" id="1363"/>
    <lineage>
        <taxon>Bacteria</taxon>
        <taxon>Bacillati</taxon>
        <taxon>Bacillota</taxon>
        <taxon>Bacilli</taxon>
        <taxon>Lactobacillales</taxon>
        <taxon>Streptococcaceae</taxon>
        <taxon>Lactococcus</taxon>
    </lineage>
</organism>
<accession>A0A1I4EM27</accession>
<dbReference type="Proteomes" id="UP000181969">
    <property type="component" value="Unassembled WGS sequence"/>
</dbReference>
<reference evidence="1 2" key="1">
    <citation type="submission" date="2016-10" db="EMBL/GenBank/DDBJ databases">
        <authorList>
            <person name="de Groot N.N."/>
        </authorList>
    </citation>
    <scope>NUCLEOTIDE SEQUENCE [LARGE SCALE GENOMIC DNA]</scope>
    <source>
        <strain evidence="1 2">M79</strain>
    </source>
</reference>
<protein>
    <submittedName>
        <fullName evidence="1">Uncharacterized protein</fullName>
    </submittedName>
</protein>
<gene>
    <name evidence="1" type="ORF">SAMN05216438_10172</name>
</gene>
<sequence length="60" mass="6834">MMDLIKEILGPYFFAKLFLIPAILGEYFSPKISSIAVNTLKILTLPFGSIRVTSHYGFYF</sequence>
<dbReference type="AlphaFoldDB" id="A0A1I4EM27"/>
<dbReference type="EMBL" id="FOTJ01000001">
    <property type="protein sequence ID" value="SFL06802.1"/>
    <property type="molecule type" value="Genomic_DNA"/>
</dbReference>
<evidence type="ECO:0000313" key="2">
    <source>
        <dbReference type="Proteomes" id="UP000181969"/>
    </source>
</evidence>
<name>A0A1I4EM27_9LACT</name>
<proteinExistence type="predicted"/>